<dbReference type="Proteomes" id="UP000828941">
    <property type="component" value="Chromosome 6"/>
</dbReference>
<dbReference type="EMBL" id="CM039431">
    <property type="protein sequence ID" value="KAI4334710.1"/>
    <property type="molecule type" value="Genomic_DNA"/>
</dbReference>
<evidence type="ECO:0000313" key="1">
    <source>
        <dbReference type="EMBL" id="KAI4334710.1"/>
    </source>
</evidence>
<organism evidence="1 2">
    <name type="scientific">Bauhinia variegata</name>
    <name type="common">Purple orchid tree</name>
    <name type="synonym">Phanera variegata</name>
    <dbReference type="NCBI Taxonomy" id="167791"/>
    <lineage>
        <taxon>Eukaryota</taxon>
        <taxon>Viridiplantae</taxon>
        <taxon>Streptophyta</taxon>
        <taxon>Embryophyta</taxon>
        <taxon>Tracheophyta</taxon>
        <taxon>Spermatophyta</taxon>
        <taxon>Magnoliopsida</taxon>
        <taxon>eudicotyledons</taxon>
        <taxon>Gunneridae</taxon>
        <taxon>Pentapetalae</taxon>
        <taxon>rosids</taxon>
        <taxon>fabids</taxon>
        <taxon>Fabales</taxon>
        <taxon>Fabaceae</taxon>
        <taxon>Cercidoideae</taxon>
        <taxon>Cercideae</taxon>
        <taxon>Bauhiniinae</taxon>
        <taxon>Bauhinia</taxon>
    </lineage>
</organism>
<evidence type="ECO:0000313" key="2">
    <source>
        <dbReference type="Proteomes" id="UP000828941"/>
    </source>
</evidence>
<accession>A0ACB9NF16</accession>
<reference evidence="1 2" key="1">
    <citation type="journal article" date="2022" name="DNA Res.">
        <title>Chromosomal-level genome assembly of the orchid tree Bauhinia variegata (Leguminosae; Cercidoideae) supports the allotetraploid origin hypothesis of Bauhinia.</title>
        <authorList>
            <person name="Zhong Y."/>
            <person name="Chen Y."/>
            <person name="Zheng D."/>
            <person name="Pang J."/>
            <person name="Liu Y."/>
            <person name="Luo S."/>
            <person name="Meng S."/>
            <person name="Qian L."/>
            <person name="Wei D."/>
            <person name="Dai S."/>
            <person name="Zhou R."/>
        </authorList>
    </citation>
    <scope>NUCLEOTIDE SEQUENCE [LARGE SCALE GENOMIC DNA]</scope>
    <source>
        <strain evidence="1">BV-YZ2020</strain>
    </source>
</reference>
<proteinExistence type="predicted"/>
<keyword evidence="2" id="KW-1185">Reference proteome</keyword>
<protein>
    <submittedName>
        <fullName evidence="1">Uncharacterized protein</fullName>
    </submittedName>
</protein>
<name>A0ACB9NF16_BAUVA</name>
<comment type="caution">
    <text evidence="1">The sequence shown here is derived from an EMBL/GenBank/DDBJ whole genome shotgun (WGS) entry which is preliminary data.</text>
</comment>
<gene>
    <name evidence="1" type="ORF">L6164_013424</name>
</gene>
<sequence>MALLPVVNLTLLLFISLQTTTLSIDPTVGFTPLPLDSSYFQIQTPYDLPQDQRYSFKNGVHKFWVYSTDKPFMSTSNTAPRSEIRILQYDYTSGIWQFEGYGYVPSGSTGVCIMQVFGGSLSSTSLQLRVYNGALTSYRSPTLVQNIYDRWFRVNVIHDAGANTITVYIDGELKYQGADRGDATHYFKFGVYEQNDPSNYMESQWKGIKVFKK</sequence>